<dbReference type="InterPro" id="IPR026051">
    <property type="entry name" value="ALG1-like"/>
</dbReference>
<dbReference type="STRING" id="41427.A0A182IM46"/>
<evidence type="ECO:0000256" key="1">
    <source>
        <dbReference type="ARBA" id="ARBA00004389"/>
    </source>
</evidence>
<name>A0A182IM46_ANOAO</name>
<evidence type="ECO:0000256" key="7">
    <source>
        <dbReference type="ARBA" id="ARBA00022989"/>
    </source>
</evidence>
<proteinExistence type="predicted"/>
<comment type="pathway">
    <text evidence="2">Protein modification; protein glycosylation.</text>
</comment>
<reference evidence="9" key="1">
    <citation type="submission" date="2022-08" db="UniProtKB">
        <authorList>
            <consortium name="EnsemblMetazoa"/>
        </authorList>
    </citation>
    <scope>IDENTIFICATION</scope>
    <source>
        <strain evidence="9">EBRO</strain>
    </source>
</reference>
<keyword evidence="8" id="KW-0472">Membrane</keyword>
<evidence type="ECO:0000256" key="4">
    <source>
        <dbReference type="ARBA" id="ARBA00022679"/>
    </source>
</evidence>
<organism evidence="9">
    <name type="scientific">Anopheles atroparvus</name>
    <name type="common">European mosquito</name>
    <dbReference type="NCBI Taxonomy" id="41427"/>
    <lineage>
        <taxon>Eukaryota</taxon>
        <taxon>Metazoa</taxon>
        <taxon>Ecdysozoa</taxon>
        <taxon>Arthropoda</taxon>
        <taxon>Hexapoda</taxon>
        <taxon>Insecta</taxon>
        <taxon>Pterygota</taxon>
        <taxon>Neoptera</taxon>
        <taxon>Endopterygota</taxon>
        <taxon>Diptera</taxon>
        <taxon>Nematocera</taxon>
        <taxon>Culicoidea</taxon>
        <taxon>Culicidae</taxon>
        <taxon>Anophelinae</taxon>
        <taxon>Anopheles</taxon>
    </lineage>
</organism>
<evidence type="ECO:0000256" key="3">
    <source>
        <dbReference type="ARBA" id="ARBA00022676"/>
    </source>
</evidence>
<dbReference type="PANTHER" id="PTHR13036:SF0">
    <property type="entry name" value="CHITOBIOSYLDIPHOSPHODOLICHOL BETA-MANNOSYLTRANSFERASE"/>
    <property type="match status" value="1"/>
</dbReference>
<protein>
    <submittedName>
        <fullName evidence="9">Uncharacterized protein</fullName>
    </submittedName>
</protein>
<evidence type="ECO:0000256" key="2">
    <source>
        <dbReference type="ARBA" id="ARBA00004922"/>
    </source>
</evidence>
<dbReference type="GO" id="GO:0000030">
    <property type="term" value="F:mannosyltransferase activity"/>
    <property type="evidence" value="ECO:0007669"/>
    <property type="project" value="InterPro"/>
</dbReference>
<dbReference type="Pfam" id="PF13692">
    <property type="entry name" value="Glyco_trans_1_4"/>
    <property type="match status" value="1"/>
</dbReference>
<evidence type="ECO:0000256" key="8">
    <source>
        <dbReference type="ARBA" id="ARBA00023136"/>
    </source>
</evidence>
<keyword evidence="4" id="KW-0808">Transferase</keyword>
<dbReference type="PANTHER" id="PTHR13036">
    <property type="entry name" value="BETA1,4 MANNOSYLTRANSFERASE"/>
    <property type="match status" value="1"/>
</dbReference>
<dbReference type="AlphaFoldDB" id="A0A182IM46"/>
<keyword evidence="3" id="KW-0328">Glycosyltransferase</keyword>
<evidence type="ECO:0000256" key="6">
    <source>
        <dbReference type="ARBA" id="ARBA00022824"/>
    </source>
</evidence>
<comment type="subcellular location">
    <subcellularLocation>
        <location evidence="1">Endoplasmic reticulum membrane</location>
        <topology evidence="1">Single-pass membrane protein</topology>
    </subcellularLocation>
</comment>
<evidence type="ECO:0000313" key="9">
    <source>
        <dbReference type="EnsemblMetazoa" id="AATE001735-PA.1"/>
    </source>
</evidence>
<dbReference type="VEuPathDB" id="VectorBase:AATE001735"/>
<dbReference type="CDD" id="cd03816">
    <property type="entry name" value="GT33_ALG1-like"/>
    <property type="match status" value="1"/>
</dbReference>
<dbReference type="Gene3D" id="3.40.50.2000">
    <property type="entry name" value="Glycogen Phosphorylase B"/>
    <property type="match status" value="2"/>
</dbReference>
<keyword evidence="5" id="KW-0812">Transmembrane</keyword>
<accession>A0A182IM46</accession>
<keyword evidence="7" id="KW-1133">Transmembrane helix</keyword>
<dbReference type="GO" id="GO:0005789">
    <property type="term" value="C:endoplasmic reticulum membrane"/>
    <property type="evidence" value="ECO:0007669"/>
    <property type="project" value="UniProtKB-SubCell"/>
</dbReference>
<sequence length="442" mass="50252">MSKGKSVQNACVIVLGDIGRSPRMQYHVKSLSENDFSVDFIGYVNSTPLEEIRSSPNVRIHALNPFPELELPNILKYVFKTVWQALGLLITLISIQKPKFILCQNPPAIPAVIVAYLYCLLARSKLIIDWHNYTYSILAIESPNSPVVRFAKQIEAFFGARATNNFCVTKAMKEDLQAKWNIRATVLYDRPPQQFQSITVAEKHNLFLRLGESIGAFRAEPVATEAADDEIERTAFTVKYRSGDVKFLDSRPGVLVSSTSWTPDEDFSILISALDQYEKAANEQPSHYPRLVCIITGKGPLKEKFREIIERKPWSKVTVQMPWLENEDYPKLLASSDLGVCLHYSSSGLDLPMKVVDMFGSGLPVCAVDFDCINELVKHGENGFIFHDHQELAEQMGQWFYDFPNNIALSNMKQDIQKHLKQFQGLRWTENWKNVALPIFKE</sequence>
<dbReference type="FunFam" id="3.40.50.2000:FF:000109">
    <property type="entry name" value="Chitobiosyldiphosphodolichol beta-mannosyltransferase"/>
    <property type="match status" value="1"/>
</dbReference>
<dbReference type="EnsemblMetazoa" id="AATE001735-RA">
    <property type="protein sequence ID" value="AATE001735-PA.1"/>
    <property type="gene ID" value="AATE001735"/>
</dbReference>
<keyword evidence="6" id="KW-0256">Endoplasmic reticulum</keyword>
<dbReference type="SUPFAM" id="SSF53756">
    <property type="entry name" value="UDP-Glycosyltransferase/glycogen phosphorylase"/>
    <property type="match status" value="1"/>
</dbReference>
<evidence type="ECO:0000256" key="5">
    <source>
        <dbReference type="ARBA" id="ARBA00022692"/>
    </source>
</evidence>